<accession>A0A518BSB4</accession>
<dbReference type="InterPro" id="IPR028994">
    <property type="entry name" value="Integrin_alpha_N"/>
</dbReference>
<dbReference type="Pfam" id="PF13517">
    <property type="entry name" value="FG-GAP_3"/>
    <property type="match status" value="1"/>
</dbReference>
<dbReference type="PANTHER" id="PTHR45460">
    <property type="entry name" value="SIMILAR TO CYSTEINE PROTEINASE"/>
    <property type="match status" value="1"/>
</dbReference>
<sequence precursor="true">MKPQHLPSLWAASVAVVLVGSSAATQSFPAKFSPDPVTDWEGVHGGHESAVELLAGDFDSDGRVDAVARTSEGRAFLVDSVGTRQGRTTLYELTGGGSEHVADMALLASSGPGDALLSAGTGGILHWRWSATVDALLPTGITAPGEAYSRVAVGNPVPSNYRIAYGLKEDLRTVVPLIFLGGSGNFFAAMPGFNLPEWANAIAAVDLDGDGLAELAAVGDFGLRIRNYLGLVVADYPRGVASVAPDALAVLVDQGTTGEQLAWLAQPAGGAELWTVGQGFIRADADPAVDQVLAMDSGDLDGDGRADLAFVDSAEGALYLLRATTTGASAPRYSVAGGGSLRLVATPVGFAPIQTALAAGAAVVDLDNDGDADLIEFRSDTDRAEFVIERGDGVEASNRAPMLDPGGSGAWALGGSGDYRVQLEFDPPAVSAGGDEVLLRLWHRPSEGLSRVAPTPSIEVTVPANSWPLQLQYDLQIGAAEHPVWYAEFCLADSTTGELLPAGMSVVAASYFTSVAFQSLPGSTLWGGPAPSFGASTVGSSGTGPVPRVPPPPPPPAPPDPTPVNP</sequence>
<proteinExistence type="predicted"/>
<dbReference type="RefSeq" id="WP_419191914.1">
    <property type="nucleotide sequence ID" value="NZ_CP036287.1"/>
</dbReference>
<dbReference type="InterPro" id="IPR013517">
    <property type="entry name" value="FG-GAP"/>
</dbReference>
<feature type="chain" id="PRO_5022121187" evidence="3">
    <location>
        <begin position="24"/>
        <end position="566"/>
    </location>
</feature>
<evidence type="ECO:0000313" key="4">
    <source>
        <dbReference type="EMBL" id="QDU69858.1"/>
    </source>
</evidence>
<evidence type="ECO:0000256" key="2">
    <source>
        <dbReference type="SAM" id="MobiDB-lite"/>
    </source>
</evidence>
<name>A0A518BSB4_9BACT</name>
<gene>
    <name evidence="4" type="ORF">Pla133_49810</name>
</gene>
<keyword evidence="5" id="KW-1185">Reference proteome</keyword>
<feature type="compositionally biased region" description="Pro residues" evidence="2">
    <location>
        <begin position="547"/>
        <end position="566"/>
    </location>
</feature>
<dbReference type="Gene3D" id="2.130.10.130">
    <property type="entry name" value="Integrin alpha, N-terminal"/>
    <property type="match status" value="1"/>
</dbReference>
<dbReference type="EMBL" id="CP036287">
    <property type="protein sequence ID" value="QDU69858.1"/>
    <property type="molecule type" value="Genomic_DNA"/>
</dbReference>
<dbReference type="SUPFAM" id="SSF69318">
    <property type="entry name" value="Integrin alpha N-terminal domain"/>
    <property type="match status" value="1"/>
</dbReference>
<reference evidence="4 5" key="1">
    <citation type="submission" date="2019-02" db="EMBL/GenBank/DDBJ databases">
        <title>Deep-cultivation of Planctomycetes and their phenomic and genomic characterization uncovers novel biology.</title>
        <authorList>
            <person name="Wiegand S."/>
            <person name="Jogler M."/>
            <person name="Boedeker C."/>
            <person name="Pinto D."/>
            <person name="Vollmers J."/>
            <person name="Rivas-Marin E."/>
            <person name="Kohn T."/>
            <person name="Peeters S.H."/>
            <person name="Heuer A."/>
            <person name="Rast P."/>
            <person name="Oberbeckmann S."/>
            <person name="Bunk B."/>
            <person name="Jeske O."/>
            <person name="Meyerdierks A."/>
            <person name="Storesund J.E."/>
            <person name="Kallscheuer N."/>
            <person name="Luecker S."/>
            <person name="Lage O.M."/>
            <person name="Pohl T."/>
            <person name="Merkel B.J."/>
            <person name="Hornburger P."/>
            <person name="Mueller R.-W."/>
            <person name="Bruemmer F."/>
            <person name="Labrenz M."/>
            <person name="Spormann A.M."/>
            <person name="Op den Camp H."/>
            <person name="Overmann J."/>
            <person name="Amann R."/>
            <person name="Jetten M.S.M."/>
            <person name="Mascher T."/>
            <person name="Medema M.H."/>
            <person name="Devos D.P."/>
            <person name="Kaster A.-K."/>
            <person name="Ovreas L."/>
            <person name="Rohde M."/>
            <person name="Galperin M.Y."/>
            <person name="Jogler C."/>
        </authorList>
    </citation>
    <scope>NUCLEOTIDE SEQUENCE [LARGE SCALE GENOMIC DNA]</scope>
    <source>
        <strain evidence="4 5">Pla133</strain>
    </source>
</reference>
<evidence type="ECO:0000313" key="5">
    <source>
        <dbReference type="Proteomes" id="UP000316921"/>
    </source>
</evidence>
<feature type="signal peptide" evidence="3">
    <location>
        <begin position="1"/>
        <end position="23"/>
    </location>
</feature>
<dbReference type="KEGG" id="pbap:Pla133_49810"/>
<dbReference type="PANTHER" id="PTHR45460:SF2">
    <property type="entry name" value="ALPHA 1,3 GLUCANASE, GH71 FAMILY (EUROFUNG)"/>
    <property type="match status" value="1"/>
</dbReference>
<evidence type="ECO:0000256" key="1">
    <source>
        <dbReference type="ARBA" id="ARBA00022729"/>
    </source>
</evidence>
<organism evidence="4 5">
    <name type="scientific">Engelhardtia mirabilis</name>
    <dbReference type="NCBI Taxonomy" id="2528011"/>
    <lineage>
        <taxon>Bacteria</taxon>
        <taxon>Pseudomonadati</taxon>
        <taxon>Planctomycetota</taxon>
        <taxon>Planctomycetia</taxon>
        <taxon>Planctomycetia incertae sedis</taxon>
        <taxon>Engelhardtia</taxon>
    </lineage>
</organism>
<protein>
    <submittedName>
        <fullName evidence="4">FG-GAP repeat protein</fullName>
    </submittedName>
</protein>
<dbReference type="AlphaFoldDB" id="A0A518BSB4"/>
<keyword evidence="1 3" id="KW-0732">Signal</keyword>
<evidence type="ECO:0000256" key="3">
    <source>
        <dbReference type="SAM" id="SignalP"/>
    </source>
</evidence>
<dbReference type="Proteomes" id="UP000316921">
    <property type="component" value="Chromosome"/>
</dbReference>
<feature type="region of interest" description="Disordered" evidence="2">
    <location>
        <begin position="529"/>
        <end position="566"/>
    </location>
</feature>